<feature type="domain" description="GST N-terminal" evidence="1">
    <location>
        <begin position="6"/>
        <end position="102"/>
    </location>
</feature>
<dbReference type="Pfam" id="PF13409">
    <property type="entry name" value="GST_N_2"/>
    <property type="match status" value="1"/>
</dbReference>
<dbReference type="HOGENOM" id="CLU_063115_0_0_1"/>
<dbReference type="AlphaFoldDB" id="A0A0C3CHL9"/>
<dbReference type="InterPro" id="IPR036282">
    <property type="entry name" value="Glutathione-S-Trfase_C_sf"/>
</dbReference>
<dbReference type="InterPro" id="IPR004046">
    <property type="entry name" value="GST_C"/>
</dbReference>
<dbReference type="SUPFAM" id="SSF47616">
    <property type="entry name" value="GST C-terminal domain-like"/>
    <property type="match status" value="1"/>
</dbReference>
<protein>
    <recommendedName>
        <fullName evidence="1">GST N-terminal domain-containing protein</fullName>
    </recommendedName>
</protein>
<dbReference type="OrthoDB" id="412788at2759"/>
<dbReference type="InterPro" id="IPR004045">
    <property type="entry name" value="Glutathione_S-Trfase_N"/>
</dbReference>
<dbReference type="PROSITE" id="PS50404">
    <property type="entry name" value="GST_NTER"/>
    <property type="match status" value="1"/>
</dbReference>
<evidence type="ECO:0000259" key="1">
    <source>
        <dbReference type="PROSITE" id="PS50404"/>
    </source>
</evidence>
<dbReference type="Gene3D" id="1.20.1050.10">
    <property type="match status" value="1"/>
</dbReference>
<sequence length="334" mass="36391">MTTGVPKAVLYYSPVSVWSAVALLAIEEKGYGEDEIDLRVVDLGKGENYDPTFLRLNPKATVPTLVVPYENSLTEGVESRFKALTDTKTIVEFLDKSRSVISRTHSTSSAPAPALSPATIGATTSCNAIVDDILHDEVANPNTLRYVNARDEGSLRKLAADIAPSLRQRQQALKGYITQADSGSVHVSDKVKRLWGEKLEAITVILSVLEDAGKAETELDEERATNRIAFFKTARQAWETNLSGVLTALNKEMVGPYTLGDQYSIADLHLAGWLARVAKLAGGTSSDDGHTIVKKLEEYIGGGFKVGEDDKLGVFWDAVRERKSWQKVYGGGLF</sequence>
<dbReference type="CDD" id="cd00299">
    <property type="entry name" value="GST_C_family"/>
    <property type="match status" value="1"/>
</dbReference>
<dbReference type="Gene3D" id="3.40.30.10">
    <property type="entry name" value="Glutaredoxin"/>
    <property type="match status" value="1"/>
</dbReference>
<gene>
    <name evidence="2" type="ORF">M413DRAFT_439945</name>
</gene>
<dbReference type="SUPFAM" id="SSF52833">
    <property type="entry name" value="Thioredoxin-like"/>
    <property type="match status" value="1"/>
</dbReference>
<organism evidence="2 3">
    <name type="scientific">Hebeloma cylindrosporum</name>
    <dbReference type="NCBI Taxonomy" id="76867"/>
    <lineage>
        <taxon>Eukaryota</taxon>
        <taxon>Fungi</taxon>
        <taxon>Dikarya</taxon>
        <taxon>Basidiomycota</taxon>
        <taxon>Agaricomycotina</taxon>
        <taxon>Agaricomycetes</taxon>
        <taxon>Agaricomycetidae</taxon>
        <taxon>Agaricales</taxon>
        <taxon>Agaricineae</taxon>
        <taxon>Hymenogastraceae</taxon>
        <taxon>Hebeloma</taxon>
    </lineage>
</organism>
<dbReference type="Pfam" id="PF00043">
    <property type="entry name" value="GST_C"/>
    <property type="match status" value="1"/>
</dbReference>
<dbReference type="InterPro" id="IPR036249">
    <property type="entry name" value="Thioredoxin-like_sf"/>
</dbReference>
<name>A0A0C3CHL9_HEBCY</name>
<dbReference type="STRING" id="686832.A0A0C3CHL9"/>
<keyword evidence="3" id="KW-1185">Reference proteome</keyword>
<dbReference type="EMBL" id="KN831769">
    <property type="protein sequence ID" value="KIM48225.1"/>
    <property type="molecule type" value="Genomic_DNA"/>
</dbReference>
<dbReference type="Proteomes" id="UP000053424">
    <property type="component" value="Unassembled WGS sequence"/>
</dbReference>
<proteinExistence type="predicted"/>
<evidence type="ECO:0000313" key="3">
    <source>
        <dbReference type="Proteomes" id="UP000053424"/>
    </source>
</evidence>
<accession>A0A0C3CHL9</accession>
<reference evidence="3" key="2">
    <citation type="submission" date="2015-01" db="EMBL/GenBank/DDBJ databases">
        <title>Evolutionary Origins and Diversification of the Mycorrhizal Mutualists.</title>
        <authorList>
            <consortium name="DOE Joint Genome Institute"/>
            <consortium name="Mycorrhizal Genomics Consortium"/>
            <person name="Kohler A."/>
            <person name="Kuo A."/>
            <person name="Nagy L.G."/>
            <person name="Floudas D."/>
            <person name="Copeland A."/>
            <person name="Barry K.W."/>
            <person name="Cichocki N."/>
            <person name="Veneault-Fourrey C."/>
            <person name="LaButti K."/>
            <person name="Lindquist E.A."/>
            <person name="Lipzen A."/>
            <person name="Lundell T."/>
            <person name="Morin E."/>
            <person name="Murat C."/>
            <person name="Riley R."/>
            <person name="Ohm R."/>
            <person name="Sun H."/>
            <person name="Tunlid A."/>
            <person name="Henrissat B."/>
            <person name="Grigoriev I.V."/>
            <person name="Hibbett D.S."/>
            <person name="Martin F."/>
        </authorList>
    </citation>
    <scope>NUCLEOTIDE SEQUENCE [LARGE SCALE GENOMIC DNA]</scope>
    <source>
        <strain evidence="3">h7</strain>
    </source>
</reference>
<evidence type="ECO:0000313" key="2">
    <source>
        <dbReference type="EMBL" id="KIM48225.1"/>
    </source>
</evidence>
<reference evidence="2 3" key="1">
    <citation type="submission" date="2014-04" db="EMBL/GenBank/DDBJ databases">
        <authorList>
            <consortium name="DOE Joint Genome Institute"/>
            <person name="Kuo A."/>
            <person name="Gay G."/>
            <person name="Dore J."/>
            <person name="Kohler A."/>
            <person name="Nagy L.G."/>
            <person name="Floudas D."/>
            <person name="Copeland A."/>
            <person name="Barry K.W."/>
            <person name="Cichocki N."/>
            <person name="Veneault-Fourrey C."/>
            <person name="LaButti K."/>
            <person name="Lindquist E.A."/>
            <person name="Lipzen A."/>
            <person name="Lundell T."/>
            <person name="Morin E."/>
            <person name="Murat C."/>
            <person name="Sun H."/>
            <person name="Tunlid A."/>
            <person name="Henrissat B."/>
            <person name="Grigoriev I.V."/>
            <person name="Hibbett D.S."/>
            <person name="Martin F."/>
            <person name="Nordberg H.P."/>
            <person name="Cantor M.N."/>
            <person name="Hua S.X."/>
        </authorList>
    </citation>
    <scope>NUCLEOTIDE SEQUENCE [LARGE SCALE GENOMIC DNA]</scope>
    <source>
        <strain evidence="3">h7</strain>
    </source>
</reference>